<proteinExistence type="predicted"/>
<dbReference type="EMBL" id="JH816357">
    <property type="protein sequence ID" value="EKC19829.1"/>
    <property type="molecule type" value="Genomic_DNA"/>
</dbReference>
<gene>
    <name evidence="7" type="ORF">CGI_10007438</name>
</gene>
<keyword evidence="4" id="KW-0413">Isomerase</keyword>
<accession>K1PLV8</accession>
<dbReference type="Gene3D" id="2.40.100.10">
    <property type="entry name" value="Cyclophilin-like"/>
    <property type="match status" value="1"/>
</dbReference>
<dbReference type="GO" id="GO:0005739">
    <property type="term" value="C:mitochondrion"/>
    <property type="evidence" value="ECO:0007669"/>
    <property type="project" value="TreeGrafter"/>
</dbReference>
<evidence type="ECO:0000256" key="4">
    <source>
        <dbReference type="ARBA" id="ARBA00023235"/>
    </source>
</evidence>
<dbReference type="GO" id="GO:0016018">
    <property type="term" value="F:cyclosporin A binding"/>
    <property type="evidence" value="ECO:0007669"/>
    <property type="project" value="TreeGrafter"/>
</dbReference>
<dbReference type="PANTHER" id="PTHR11071:SF565">
    <property type="entry name" value="MOCA-CYP, ISOFORM A"/>
    <property type="match status" value="1"/>
</dbReference>
<feature type="compositionally biased region" description="Basic residues" evidence="5">
    <location>
        <begin position="213"/>
        <end position="233"/>
    </location>
</feature>
<dbReference type="GO" id="GO:0003755">
    <property type="term" value="F:peptidyl-prolyl cis-trans isomerase activity"/>
    <property type="evidence" value="ECO:0007669"/>
    <property type="project" value="UniProtKB-KW"/>
</dbReference>
<feature type="compositionally biased region" description="Basic and acidic residues" evidence="5">
    <location>
        <begin position="323"/>
        <end position="339"/>
    </location>
</feature>
<dbReference type="GO" id="GO:0006457">
    <property type="term" value="P:protein folding"/>
    <property type="evidence" value="ECO:0007669"/>
    <property type="project" value="TreeGrafter"/>
</dbReference>
<dbReference type="PANTHER" id="PTHR11071">
    <property type="entry name" value="PEPTIDYL-PROLYL CIS-TRANS ISOMERASE"/>
    <property type="match status" value="1"/>
</dbReference>
<sequence>MAASGGYKPRCFMDIEIDGKAEGRIVFELFSDVCPKTCENFRALCTGEKGVSQKSELPLHYKGAPFHRVVKDFMIQSGDFTKGDGTGGESIYDGFFPDENFVTKHDTDFLLSMANRGKDTNGSQFFITTKPAPHLDNKHTVFGHVIFGKEVVSKIENLETDEKSRPKIDAKIANCGELVLQVKSKAKKRKKHYESDGKSSGDSDESSAETGKAKKKKKKHKKESKKKKHKKRKNGEESSKDEEKEEEITTVFAQIRPDEIPEVPQQKFLYRGNKEEESKQEKSPPSYGNRRKIDRIPYGNQQKFTASGRKIKGRGTLRYRSRSRSETPPHWKRAVETRLRSSQQQHPEPGDYQDQGEKWARGDRIGDRRDRQPMRERHIQENYQRRREDKPDRPEDDKRSRQERPDWRSRRDRKESTGGDRSPDRQRNRDNNRNKDRAVDRRQDRESERRRDDGEKRRRYDRSSSSEGEVSDDSSPPRHKDKERDLTGNKERDNRQRS</sequence>
<keyword evidence="3" id="KW-0697">Rotamase</keyword>
<comment type="catalytic activity">
    <reaction evidence="1">
        <text>[protein]-peptidylproline (omega=180) = [protein]-peptidylproline (omega=0)</text>
        <dbReference type="Rhea" id="RHEA:16237"/>
        <dbReference type="Rhea" id="RHEA-COMP:10747"/>
        <dbReference type="Rhea" id="RHEA-COMP:10748"/>
        <dbReference type="ChEBI" id="CHEBI:83833"/>
        <dbReference type="ChEBI" id="CHEBI:83834"/>
        <dbReference type="EC" id="5.2.1.8"/>
    </reaction>
</comment>
<dbReference type="AlphaFoldDB" id="K1PLV8"/>
<feature type="compositionally biased region" description="Basic and acidic residues" evidence="5">
    <location>
        <begin position="475"/>
        <end position="498"/>
    </location>
</feature>
<evidence type="ECO:0000259" key="6">
    <source>
        <dbReference type="PROSITE" id="PS50072"/>
    </source>
</evidence>
<dbReference type="InParanoid" id="K1PLV8"/>
<name>K1PLV8_MAGGI</name>
<feature type="compositionally biased region" description="Basic residues" evidence="5">
    <location>
        <begin position="309"/>
        <end position="322"/>
    </location>
</feature>
<dbReference type="PROSITE" id="PS50072">
    <property type="entry name" value="CSA_PPIASE_2"/>
    <property type="match status" value="1"/>
</dbReference>
<evidence type="ECO:0000313" key="7">
    <source>
        <dbReference type="EMBL" id="EKC19829.1"/>
    </source>
</evidence>
<dbReference type="InterPro" id="IPR002130">
    <property type="entry name" value="Cyclophilin-type_PPIase_dom"/>
</dbReference>
<feature type="compositionally biased region" description="Basic and acidic residues" evidence="5">
    <location>
        <begin position="355"/>
        <end position="464"/>
    </location>
</feature>
<reference evidence="7" key="1">
    <citation type="journal article" date="2012" name="Nature">
        <title>The oyster genome reveals stress adaptation and complexity of shell formation.</title>
        <authorList>
            <person name="Zhang G."/>
            <person name="Fang X."/>
            <person name="Guo X."/>
            <person name="Li L."/>
            <person name="Luo R."/>
            <person name="Xu F."/>
            <person name="Yang P."/>
            <person name="Zhang L."/>
            <person name="Wang X."/>
            <person name="Qi H."/>
            <person name="Xiong Z."/>
            <person name="Que H."/>
            <person name="Xie Y."/>
            <person name="Holland P.W."/>
            <person name="Paps J."/>
            <person name="Zhu Y."/>
            <person name="Wu F."/>
            <person name="Chen Y."/>
            <person name="Wang J."/>
            <person name="Peng C."/>
            <person name="Meng J."/>
            <person name="Yang L."/>
            <person name="Liu J."/>
            <person name="Wen B."/>
            <person name="Zhang N."/>
            <person name="Huang Z."/>
            <person name="Zhu Q."/>
            <person name="Feng Y."/>
            <person name="Mount A."/>
            <person name="Hedgecock D."/>
            <person name="Xu Z."/>
            <person name="Liu Y."/>
            <person name="Domazet-Loso T."/>
            <person name="Du Y."/>
            <person name="Sun X."/>
            <person name="Zhang S."/>
            <person name="Liu B."/>
            <person name="Cheng P."/>
            <person name="Jiang X."/>
            <person name="Li J."/>
            <person name="Fan D."/>
            <person name="Wang W."/>
            <person name="Fu W."/>
            <person name="Wang T."/>
            <person name="Wang B."/>
            <person name="Zhang J."/>
            <person name="Peng Z."/>
            <person name="Li Y."/>
            <person name="Li N."/>
            <person name="Wang J."/>
            <person name="Chen M."/>
            <person name="He Y."/>
            <person name="Tan F."/>
            <person name="Song X."/>
            <person name="Zheng Q."/>
            <person name="Huang R."/>
            <person name="Yang H."/>
            <person name="Du X."/>
            <person name="Chen L."/>
            <person name="Yang M."/>
            <person name="Gaffney P.M."/>
            <person name="Wang S."/>
            <person name="Luo L."/>
            <person name="She Z."/>
            <person name="Ming Y."/>
            <person name="Huang W."/>
            <person name="Zhang S."/>
            <person name="Huang B."/>
            <person name="Zhang Y."/>
            <person name="Qu T."/>
            <person name="Ni P."/>
            <person name="Miao G."/>
            <person name="Wang J."/>
            <person name="Wang Q."/>
            <person name="Steinberg C.E."/>
            <person name="Wang H."/>
            <person name="Li N."/>
            <person name="Qian L."/>
            <person name="Zhang G."/>
            <person name="Li Y."/>
            <person name="Yang H."/>
            <person name="Liu X."/>
            <person name="Wang J."/>
            <person name="Yin Y."/>
            <person name="Wang J."/>
        </authorList>
    </citation>
    <scope>NUCLEOTIDE SEQUENCE [LARGE SCALE GENOMIC DNA]</scope>
    <source>
        <strain evidence="7">05x7-T-G4-1.051#20</strain>
    </source>
</reference>
<feature type="region of interest" description="Disordered" evidence="5">
    <location>
        <begin position="186"/>
        <end position="498"/>
    </location>
</feature>
<feature type="domain" description="PPIase cyclophilin-type" evidence="6">
    <location>
        <begin position="12"/>
        <end position="177"/>
    </location>
</feature>
<evidence type="ECO:0000256" key="1">
    <source>
        <dbReference type="ARBA" id="ARBA00000971"/>
    </source>
</evidence>
<dbReference type="SUPFAM" id="SSF50891">
    <property type="entry name" value="Cyclophilin-like"/>
    <property type="match status" value="1"/>
</dbReference>
<protein>
    <recommendedName>
        <fullName evidence="2">peptidylprolyl isomerase</fullName>
        <ecNumber evidence="2">5.2.1.8</ecNumber>
    </recommendedName>
</protein>
<dbReference type="EC" id="5.2.1.8" evidence="2"/>
<dbReference type="InterPro" id="IPR029000">
    <property type="entry name" value="Cyclophilin-like_dom_sf"/>
</dbReference>
<evidence type="ECO:0000256" key="3">
    <source>
        <dbReference type="ARBA" id="ARBA00023110"/>
    </source>
</evidence>
<dbReference type="Pfam" id="PF00160">
    <property type="entry name" value="Pro_isomerase"/>
    <property type="match status" value="1"/>
</dbReference>
<dbReference type="PRINTS" id="PR00153">
    <property type="entry name" value="CSAPPISMRASE"/>
</dbReference>
<evidence type="ECO:0000256" key="5">
    <source>
        <dbReference type="SAM" id="MobiDB-lite"/>
    </source>
</evidence>
<dbReference type="HOGENOM" id="CLU_012062_33_2_1"/>
<dbReference type="FunFam" id="2.40.100.10:FF:000005">
    <property type="entry name" value="Peptidyl-prolyl cis-trans isomerase G"/>
    <property type="match status" value="1"/>
</dbReference>
<feature type="compositionally biased region" description="Basic and acidic residues" evidence="5">
    <location>
        <begin position="272"/>
        <end position="282"/>
    </location>
</feature>
<evidence type="ECO:0000256" key="2">
    <source>
        <dbReference type="ARBA" id="ARBA00013194"/>
    </source>
</evidence>
<organism evidence="7">
    <name type="scientific">Magallana gigas</name>
    <name type="common">Pacific oyster</name>
    <name type="synonym">Crassostrea gigas</name>
    <dbReference type="NCBI Taxonomy" id="29159"/>
    <lineage>
        <taxon>Eukaryota</taxon>
        <taxon>Metazoa</taxon>
        <taxon>Spiralia</taxon>
        <taxon>Lophotrochozoa</taxon>
        <taxon>Mollusca</taxon>
        <taxon>Bivalvia</taxon>
        <taxon>Autobranchia</taxon>
        <taxon>Pteriomorphia</taxon>
        <taxon>Ostreida</taxon>
        <taxon>Ostreoidea</taxon>
        <taxon>Ostreidae</taxon>
        <taxon>Magallana</taxon>
    </lineage>
</organism>